<evidence type="ECO:0000313" key="3">
    <source>
        <dbReference type="EMBL" id="CAE7126048.1"/>
    </source>
</evidence>
<dbReference type="EMBL" id="CAJNJQ010001197">
    <property type="protein sequence ID" value="CAE7126048.1"/>
    <property type="molecule type" value="Genomic_DNA"/>
</dbReference>
<dbReference type="Proteomes" id="UP000663827">
    <property type="component" value="Unassembled WGS sequence"/>
</dbReference>
<proteinExistence type="predicted"/>
<feature type="compositionally biased region" description="Acidic residues" evidence="1">
    <location>
        <begin position="133"/>
        <end position="157"/>
    </location>
</feature>
<feature type="compositionally biased region" description="Low complexity" evidence="1">
    <location>
        <begin position="158"/>
        <end position="177"/>
    </location>
</feature>
<evidence type="ECO:0000256" key="1">
    <source>
        <dbReference type="SAM" id="MobiDB-lite"/>
    </source>
</evidence>
<gene>
    <name evidence="3" type="ORF">RDB_LOCUS59861</name>
</gene>
<comment type="caution">
    <text evidence="3">The sequence shown here is derived from an EMBL/GenBank/DDBJ whole genome shotgun (WGS) entry which is preliminary data.</text>
</comment>
<evidence type="ECO:0000313" key="4">
    <source>
        <dbReference type="Proteomes" id="UP000663827"/>
    </source>
</evidence>
<feature type="region of interest" description="Disordered" evidence="1">
    <location>
        <begin position="1"/>
        <end position="199"/>
    </location>
</feature>
<sequence length="563" mass="61115">MSAPKHTKKKTYDPPRVSLGDTGGLAWQRGTGHTRSQSLPRADEPMQPLGTRPRATSMYPTPGSLVRRTSIVNIPPPRDGTPLRAPDFLSVATHPQKINKSGSRGPDSDSDEEGSGSDEDGATNVDSESQGESGDEDGGESEGDGESESEGDGEEDSSAAGEGTSLPAKQKNQNQNQSATRVRLKAGRTTPAPAASLPTEDRIMLIESLTSAERATAMSHTRSVALSLCGGKKQVKDLVNLNLPYKPNNEPEWVDKNGVISMHPDRSFEENMRGFGHLFDNAVTDVSRMCVYDIKGRLEGSHERDRRDSYQEEVIDITSIGEEVKHPPPQLVPGGLCSLVQDEFIPPLTVIPLSAMPSLEYPVTRQYPWRWTTVTVCFCAGFALVALGLFNFAAVGYNSQSAYYDDFKVSKGVEWGNKLNIGYTEGSSMSCDPSNIVLGGTYRTNNAIFALNVESLRDPMTSAPLGSANYSGDVLDSCRVNRIYMMAEYPTHEVKYRAQVACRSPSLFVNFTVDSIATIRAGVPNGIVNVDTLGKIEDEQSRPEAVATSLRPFQLVSQQRIGD</sequence>
<reference evidence="3" key="1">
    <citation type="submission" date="2021-01" db="EMBL/GenBank/DDBJ databases">
        <authorList>
            <person name="Kaushik A."/>
        </authorList>
    </citation>
    <scope>NUCLEOTIDE SEQUENCE</scope>
    <source>
        <strain evidence="3">AG5</strain>
    </source>
</reference>
<evidence type="ECO:0000256" key="2">
    <source>
        <dbReference type="SAM" id="Phobius"/>
    </source>
</evidence>
<name>A0A8H3DW71_9AGAM</name>
<keyword evidence="2" id="KW-1133">Transmembrane helix</keyword>
<organism evidence="3 4">
    <name type="scientific">Rhizoctonia solani</name>
    <dbReference type="NCBI Taxonomy" id="456999"/>
    <lineage>
        <taxon>Eukaryota</taxon>
        <taxon>Fungi</taxon>
        <taxon>Dikarya</taxon>
        <taxon>Basidiomycota</taxon>
        <taxon>Agaricomycotina</taxon>
        <taxon>Agaricomycetes</taxon>
        <taxon>Cantharellales</taxon>
        <taxon>Ceratobasidiaceae</taxon>
        <taxon>Rhizoctonia</taxon>
    </lineage>
</organism>
<keyword evidence="2" id="KW-0472">Membrane</keyword>
<keyword evidence="2" id="KW-0812">Transmembrane</keyword>
<feature type="transmembrane region" description="Helical" evidence="2">
    <location>
        <begin position="374"/>
        <end position="397"/>
    </location>
</feature>
<feature type="compositionally biased region" description="Acidic residues" evidence="1">
    <location>
        <begin position="108"/>
        <end position="121"/>
    </location>
</feature>
<accession>A0A8H3DW71</accession>
<dbReference type="AlphaFoldDB" id="A0A8H3DW71"/>
<protein>
    <submittedName>
        <fullName evidence="3">Uncharacterized protein</fullName>
    </submittedName>
</protein>